<reference evidence="4 5" key="1">
    <citation type="journal article" date="2019" name="Plant Biotechnol. J.">
        <title>The red bayberry genome and genetic basis of sex determination.</title>
        <authorList>
            <person name="Jia H.M."/>
            <person name="Jia H.J."/>
            <person name="Cai Q.L."/>
            <person name="Wang Y."/>
            <person name="Zhao H.B."/>
            <person name="Yang W.F."/>
            <person name="Wang G.Y."/>
            <person name="Li Y.H."/>
            <person name="Zhan D.L."/>
            <person name="Shen Y.T."/>
            <person name="Niu Q.F."/>
            <person name="Chang L."/>
            <person name="Qiu J."/>
            <person name="Zhao L."/>
            <person name="Xie H.B."/>
            <person name="Fu W.Y."/>
            <person name="Jin J."/>
            <person name="Li X.W."/>
            <person name="Jiao Y."/>
            <person name="Zhou C.C."/>
            <person name="Tu T."/>
            <person name="Chai C.Y."/>
            <person name="Gao J.L."/>
            <person name="Fan L.J."/>
            <person name="van de Weg E."/>
            <person name="Wang J.Y."/>
            <person name="Gao Z.S."/>
        </authorList>
    </citation>
    <scope>NUCLEOTIDE SEQUENCE [LARGE SCALE GENOMIC DNA]</scope>
    <source>
        <tissue evidence="4">Leaves</tissue>
    </source>
</reference>
<keyword evidence="1" id="KW-0862">Zinc</keyword>
<dbReference type="CDD" id="cd19756">
    <property type="entry name" value="Bbox2"/>
    <property type="match status" value="1"/>
</dbReference>
<dbReference type="PROSITE" id="PS50119">
    <property type="entry name" value="ZF_BBOX"/>
    <property type="match status" value="1"/>
</dbReference>
<dbReference type="AlphaFoldDB" id="A0A6A1VW79"/>
<name>A0A6A1VW79_9ROSI</name>
<evidence type="ECO:0000313" key="5">
    <source>
        <dbReference type="Proteomes" id="UP000516437"/>
    </source>
</evidence>
<dbReference type="GO" id="GO:0008270">
    <property type="term" value="F:zinc ion binding"/>
    <property type="evidence" value="ECO:0007669"/>
    <property type="project" value="UniProtKB-KW"/>
</dbReference>
<dbReference type="SUPFAM" id="SSF57845">
    <property type="entry name" value="B-box zinc-binding domain"/>
    <property type="match status" value="1"/>
</dbReference>
<evidence type="ECO:0000256" key="2">
    <source>
        <dbReference type="SAM" id="MobiDB-lite"/>
    </source>
</evidence>
<dbReference type="Proteomes" id="UP000516437">
    <property type="component" value="Chromosome 4"/>
</dbReference>
<proteinExistence type="predicted"/>
<organism evidence="4 5">
    <name type="scientific">Morella rubra</name>
    <name type="common">Chinese bayberry</name>
    <dbReference type="NCBI Taxonomy" id="262757"/>
    <lineage>
        <taxon>Eukaryota</taxon>
        <taxon>Viridiplantae</taxon>
        <taxon>Streptophyta</taxon>
        <taxon>Embryophyta</taxon>
        <taxon>Tracheophyta</taxon>
        <taxon>Spermatophyta</taxon>
        <taxon>Magnoliopsida</taxon>
        <taxon>eudicotyledons</taxon>
        <taxon>Gunneridae</taxon>
        <taxon>Pentapetalae</taxon>
        <taxon>rosids</taxon>
        <taxon>fabids</taxon>
        <taxon>Fagales</taxon>
        <taxon>Myricaceae</taxon>
        <taxon>Morella</taxon>
    </lineage>
</organism>
<gene>
    <name evidence="4" type="ORF">CJ030_MR4G021278</name>
</gene>
<accession>A0A6A1VW79</accession>
<dbReference type="PANTHER" id="PTHR31065:SF52">
    <property type="entry name" value="B BOX-TYPE DOMAIN-CONTAINING PROTEIN"/>
    <property type="match status" value="1"/>
</dbReference>
<dbReference type="Pfam" id="PF04640">
    <property type="entry name" value="PLATZ"/>
    <property type="match status" value="1"/>
</dbReference>
<dbReference type="InterPro" id="IPR000315">
    <property type="entry name" value="Znf_B-box"/>
</dbReference>
<comment type="caution">
    <text evidence="4">The sequence shown here is derived from an EMBL/GenBank/DDBJ whole genome shotgun (WGS) entry which is preliminary data.</text>
</comment>
<evidence type="ECO:0000256" key="1">
    <source>
        <dbReference type="PROSITE-ProRule" id="PRU00024"/>
    </source>
</evidence>
<keyword evidence="5" id="KW-1185">Reference proteome</keyword>
<feature type="region of interest" description="Disordered" evidence="2">
    <location>
        <begin position="203"/>
        <end position="255"/>
    </location>
</feature>
<dbReference type="PANTHER" id="PTHR31065">
    <property type="entry name" value="PLATZ TRANSCRIPTION FACTOR FAMILY PROTEIN"/>
    <property type="match status" value="1"/>
</dbReference>
<feature type="domain" description="B box-type" evidence="3">
    <location>
        <begin position="23"/>
        <end position="61"/>
    </location>
</feature>
<keyword evidence="1" id="KW-0863">Zinc-finger</keyword>
<evidence type="ECO:0000313" key="4">
    <source>
        <dbReference type="EMBL" id="KAB1217043.1"/>
    </source>
</evidence>
<keyword evidence="1" id="KW-0479">Metal-binding</keyword>
<dbReference type="OrthoDB" id="1908108at2759"/>
<protein>
    <recommendedName>
        <fullName evidence="3">B box-type domain-containing protein</fullName>
    </recommendedName>
</protein>
<sequence>MVGVNSIPHWLESLLLAKFFNPCAIHEFAKKNEKNIFCLDCCTSICPLCVPTHRSHRLLQIRRYVYHDVTRLSDAQRLMNCSFVQPYTTNSAKVVFLNQRPMSRPFRDSGKFCITCDRGLQDPYLFCSLSCKVHQWVTANSGNTELLPIPSRLKDGSECLLELEDNGQPTRDSILDSPVSLSTSITASASGVGVSEVGCDTLADGSPAVPESGKKKNSRLKSMPPDSSRNRRSPSMEISVALNRRKAVPRRSPLN</sequence>
<dbReference type="InterPro" id="IPR006734">
    <property type="entry name" value="PLATZ"/>
</dbReference>
<evidence type="ECO:0000259" key="3">
    <source>
        <dbReference type="PROSITE" id="PS50119"/>
    </source>
</evidence>
<dbReference type="EMBL" id="RXIC02000022">
    <property type="protein sequence ID" value="KAB1217043.1"/>
    <property type="molecule type" value="Genomic_DNA"/>
</dbReference>